<reference evidence="1 2" key="1">
    <citation type="submission" date="2017-03" db="EMBL/GenBank/DDBJ databases">
        <title>Paenibacillus larvae genome sequencing.</title>
        <authorList>
            <person name="Dingman D.W."/>
        </authorList>
    </citation>
    <scope>NUCLEOTIDE SEQUENCE [LARGE SCALE GENOMIC DNA]</scope>
    <source>
        <strain evidence="1 2">SAG 10367</strain>
    </source>
</reference>
<evidence type="ECO:0000313" key="2">
    <source>
        <dbReference type="Proteomes" id="UP000192727"/>
    </source>
</evidence>
<dbReference type="RefSeq" id="WP_083037937.1">
    <property type="nucleotide sequence ID" value="NZ_CP020557.1"/>
</dbReference>
<organism evidence="1 2">
    <name type="scientific">Paenibacillus larvae subsp. pulvifaciens</name>
    <dbReference type="NCBI Taxonomy" id="1477"/>
    <lineage>
        <taxon>Bacteria</taxon>
        <taxon>Bacillati</taxon>
        <taxon>Bacillota</taxon>
        <taxon>Bacilli</taxon>
        <taxon>Bacillales</taxon>
        <taxon>Paenibacillaceae</taxon>
        <taxon>Paenibacillus</taxon>
    </lineage>
</organism>
<dbReference type="EMBL" id="CP020557">
    <property type="protein sequence ID" value="ARF66524.1"/>
    <property type="molecule type" value="Genomic_DNA"/>
</dbReference>
<sequence>MGNVKYREVKRDAKVGERIRIVNSHASCYANGDEATVIRKYEDSGGVLADFGQIRDWLVPRDAYVVLEPETKITEYRQVKRKAKVGETIKIIRSDLPYYNEKDIAKVYRVCESTGYVWADFTLNEDYRSDGNWIVRFDDYVVFEPIAESEETDEIPDIKSEMERLTGELATLALRVSKLEEPVQQDEKSPQVIRDEIVAKAKADIEGLATHFYGGKLEYTITSPNPPLATCAEFIINRKKRTVVCILRNLGHNRVCSRGIAKCAPGDVFNSHIGRAIALRRALGLEVPAEYLSVPNPTELRKGDIVENSKSFNGGMHVVYAVRPSKRTYKRVVSSPFRGADEGYTFIDKEDIEQWTHIKYAKVIDDSHEEGALDAYLA</sequence>
<gene>
    <name evidence="1" type="ORF">B7C51_00050</name>
</gene>
<evidence type="ECO:0000313" key="1">
    <source>
        <dbReference type="EMBL" id="ARF66524.1"/>
    </source>
</evidence>
<dbReference type="Proteomes" id="UP000192727">
    <property type="component" value="Chromosome"/>
</dbReference>
<proteinExistence type="predicted"/>
<protein>
    <submittedName>
        <fullName evidence="1">Uncharacterized protein</fullName>
    </submittedName>
</protein>
<accession>A0A1V0UMX7</accession>
<name>A0A1V0UMX7_9BACL</name>
<dbReference type="AlphaFoldDB" id="A0A1V0UMX7"/>